<organism evidence="2 3">
    <name type="scientific">Biostraticola tofi</name>
    <dbReference type="NCBI Taxonomy" id="466109"/>
    <lineage>
        <taxon>Bacteria</taxon>
        <taxon>Pseudomonadati</taxon>
        <taxon>Pseudomonadota</taxon>
        <taxon>Gammaproteobacteria</taxon>
        <taxon>Enterobacterales</taxon>
        <taxon>Bruguierivoracaceae</taxon>
        <taxon>Biostraticola</taxon>
    </lineage>
</organism>
<evidence type="ECO:0000313" key="2">
    <source>
        <dbReference type="EMBL" id="TCV99787.1"/>
    </source>
</evidence>
<feature type="domain" description="Tetrapyrrole methylase" evidence="1">
    <location>
        <begin position="4"/>
        <end position="140"/>
    </location>
</feature>
<dbReference type="RefSeq" id="WP_131863331.1">
    <property type="nucleotide sequence ID" value="NZ_SMCR01000001.1"/>
</dbReference>
<protein>
    <submittedName>
        <fullName evidence="2">Tetrapyrrole (Corrin/porphyrin) methylase-like protein</fullName>
    </submittedName>
</protein>
<evidence type="ECO:0000259" key="1">
    <source>
        <dbReference type="Pfam" id="PF00590"/>
    </source>
</evidence>
<dbReference type="Proteomes" id="UP000295719">
    <property type="component" value="Unassembled WGS sequence"/>
</dbReference>
<reference evidence="2 3" key="1">
    <citation type="submission" date="2019-03" db="EMBL/GenBank/DDBJ databases">
        <title>Genomic Encyclopedia of Type Strains, Phase IV (KMG-IV): sequencing the most valuable type-strain genomes for metagenomic binning, comparative biology and taxonomic classification.</title>
        <authorList>
            <person name="Goeker M."/>
        </authorList>
    </citation>
    <scope>NUCLEOTIDE SEQUENCE [LARGE SCALE GENOMIC DNA]</scope>
    <source>
        <strain evidence="2 3">DSM 19580</strain>
    </source>
</reference>
<dbReference type="EMBL" id="SMCR01000001">
    <property type="protein sequence ID" value="TCV99787.1"/>
    <property type="molecule type" value="Genomic_DNA"/>
</dbReference>
<dbReference type="InterPro" id="IPR000878">
    <property type="entry name" value="4pyrrol_Mease"/>
</dbReference>
<sequence length="260" mass="29228">MGIISVIGSGMLGVEQITTEGFSVIHRADRVYWIGDIAGLKEYCAHRTISYQDLSYLYEHGAIDTDNYRRIIQHVMLALTECDHIGLVVPGHPRLGVTIVQLLQQQNKSGDFEFHCYPGISSFAAMINDIGIDPLEEGVSIVDVNRLILYDYMMDPCLNYFIYHASSIGNANTDYSTPQISNKIPYLKSKLLKHYPAHTHLFLLSSSTIKGEFAEKLPGQLANLEALLSQVTYRHTLYIPCSLPSKSQVNHNFLQEIHLV</sequence>
<dbReference type="OrthoDB" id="1459304at2"/>
<dbReference type="Pfam" id="PF00590">
    <property type="entry name" value="TP_methylase"/>
    <property type="match status" value="1"/>
</dbReference>
<keyword evidence="3" id="KW-1185">Reference proteome</keyword>
<dbReference type="InterPro" id="IPR014777">
    <property type="entry name" value="4pyrrole_Mease_sub1"/>
</dbReference>
<evidence type="ECO:0000313" key="3">
    <source>
        <dbReference type="Proteomes" id="UP000295719"/>
    </source>
</evidence>
<dbReference type="GO" id="GO:0008168">
    <property type="term" value="F:methyltransferase activity"/>
    <property type="evidence" value="ECO:0007669"/>
    <property type="project" value="UniProtKB-KW"/>
</dbReference>
<dbReference type="GO" id="GO:0032259">
    <property type="term" value="P:methylation"/>
    <property type="evidence" value="ECO:0007669"/>
    <property type="project" value="UniProtKB-KW"/>
</dbReference>
<dbReference type="Gene3D" id="3.40.1010.10">
    <property type="entry name" value="Cobalt-precorrin-4 Transmethylase, Domain 1"/>
    <property type="match status" value="1"/>
</dbReference>
<keyword evidence="2" id="KW-0489">Methyltransferase</keyword>
<proteinExistence type="predicted"/>
<dbReference type="SUPFAM" id="SSF53790">
    <property type="entry name" value="Tetrapyrrole methylase"/>
    <property type="match status" value="1"/>
</dbReference>
<accession>A0A4R3Z3E2</accession>
<gene>
    <name evidence="2" type="ORF">EDC52_101124</name>
</gene>
<dbReference type="AlphaFoldDB" id="A0A4R3Z3E2"/>
<dbReference type="InterPro" id="IPR035996">
    <property type="entry name" value="4pyrrol_Methylase_sf"/>
</dbReference>
<keyword evidence="2" id="KW-0808">Transferase</keyword>
<name>A0A4R3Z3E2_9GAMM</name>
<comment type="caution">
    <text evidence="2">The sequence shown here is derived from an EMBL/GenBank/DDBJ whole genome shotgun (WGS) entry which is preliminary data.</text>
</comment>